<gene>
    <name evidence="2" type="ORF">ODALV1_LOCUS15660</name>
</gene>
<protein>
    <submittedName>
        <fullName evidence="2">Uncharacterized protein</fullName>
    </submittedName>
</protein>
<keyword evidence="3" id="KW-1185">Reference proteome</keyword>
<comment type="caution">
    <text evidence="2">The sequence shown here is derived from an EMBL/GenBank/DDBJ whole genome shotgun (WGS) entry which is preliminary data.</text>
</comment>
<feature type="region of interest" description="Disordered" evidence="1">
    <location>
        <begin position="157"/>
        <end position="180"/>
    </location>
</feature>
<evidence type="ECO:0000256" key="1">
    <source>
        <dbReference type="SAM" id="MobiDB-lite"/>
    </source>
</evidence>
<dbReference type="EMBL" id="CAXLJM020000048">
    <property type="protein sequence ID" value="CAL8112463.1"/>
    <property type="molecule type" value="Genomic_DNA"/>
</dbReference>
<proteinExistence type="predicted"/>
<name>A0ABP1QWV9_9HEXA</name>
<sequence length="180" mass="20940">MLIAAVRNCNNETALLMRHKVTSLLYACNNTKYHEILCYDTTYFLSLDDESRKYIAVKSTRHQDSEMSALACNRLELNIRTSSQRSRKFEEEVLEARKFIHRSNIILRSTCGLITIGSESFKIDSCMLNYIQMAESNRKQYYEAYYDNERVHLPQLNKGEDVSDLRNSTADSIKETLSKK</sequence>
<accession>A0ABP1QWV9</accession>
<organism evidence="2 3">
    <name type="scientific">Orchesella dallaii</name>
    <dbReference type="NCBI Taxonomy" id="48710"/>
    <lineage>
        <taxon>Eukaryota</taxon>
        <taxon>Metazoa</taxon>
        <taxon>Ecdysozoa</taxon>
        <taxon>Arthropoda</taxon>
        <taxon>Hexapoda</taxon>
        <taxon>Collembola</taxon>
        <taxon>Entomobryomorpha</taxon>
        <taxon>Entomobryoidea</taxon>
        <taxon>Orchesellidae</taxon>
        <taxon>Orchesellinae</taxon>
        <taxon>Orchesella</taxon>
    </lineage>
</organism>
<evidence type="ECO:0000313" key="3">
    <source>
        <dbReference type="Proteomes" id="UP001642540"/>
    </source>
</evidence>
<reference evidence="2 3" key="1">
    <citation type="submission" date="2024-08" db="EMBL/GenBank/DDBJ databases">
        <authorList>
            <person name="Cucini C."/>
            <person name="Frati F."/>
        </authorList>
    </citation>
    <scope>NUCLEOTIDE SEQUENCE [LARGE SCALE GENOMIC DNA]</scope>
</reference>
<evidence type="ECO:0000313" key="2">
    <source>
        <dbReference type="EMBL" id="CAL8112463.1"/>
    </source>
</evidence>
<dbReference type="Proteomes" id="UP001642540">
    <property type="component" value="Unassembled WGS sequence"/>
</dbReference>